<dbReference type="AlphaFoldDB" id="A0A8T9AZH5"/>
<evidence type="ECO:0000313" key="4">
    <source>
        <dbReference type="Proteomes" id="UP000469559"/>
    </source>
</evidence>
<dbReference type="Pfam" id="PF03881">
    <property type="entry name" value="Fructosamin_kin"/>
    <property type="match status" value="1"/>
</dbReference>
<dbReference type="EMBL" id="QGMF01001110">
    <property type="protein sequence ID" value="TVY13104.1"/>
    <property type="molecule type" value="Genomic_DNA"/>
</dbReference>
<dbReference type="PANTHER" id="PTHR12149:SF8">
    <property type="entry name" value="PROTEIN-RIBULOSAMINE 3-KINASE"/>
    <property type="match status" value="1"/>
</dbReference>
<organism evidence="3 4">
    <name type="scientific">Lachnellula arida</name>
    <dbReference type="NCBI Taxonomy" id="1316785"/>
    <lineage>
        <taxon>Eukaryota</taxon>
        <taxon>Fungi</taxon>
        <taxon>Dikarya</taxon>
        <taxon>Ascomycota</taxon>
        <taxon>Pezizomycotina</taxon>
        <taxon>Leotiomycetes</taxon>
        <taxon>Helotiales</taxon>
        <taxon>Lachnaceae</taxon>
        <taxon>Lachnellula</taxon>
    </lineage>
</organism>
<accession>A0A8T9AZH5</accession>
<evidence type="ECO:0000256" key="2">
    <source>
        <dbReference type="ARBA" id="ARBA00048655"/>
    </source>
</evidence>
<name>A0A8T9AZH5_9HELO</name>
<evidence type="ECO:0000256" key="1">
    <source>
        <dbReference type="ARBA" id="ARBA00011961"/>
    </source>
</evidence>
<proteinExistence type="predicted"/>
<evidence type="ECO:0000313" key="3">
    <source>
        <dbReference type="EMBL" id="TVY13104.1"/>
    </source>
</evidence>
<dbReference type="Proteomes" id="UP000469559">
    <property type="component" value="Unassembled WGS sequence"/>
</dbReference>
<dbReference type="Gene3D" id="3.90.1200.10">
    <property type="match status" value="1"/>
</dbReference>
<dbReference type="GO" id="GO:0102193">
    <property type="term" value="F:protein-ribulosamine 3-kinase activity"/>
    <property type="evidence" value="ECO:0007669"/>
    <property type="project" value="UniProtKB-EC"/>
</dbReference>
<dbReference type="InterPro" id="IPR016477">
    <property type="entry name" value="Fructo-/Ketosamine-3-kinase"/>
</dbReference>
<keyword evidence="4" id="KW-1185">Reference proteome</keyword>
<comment type="caution">
    <text evidence="3">The sequence shown here is derived from an EMBL/GenBank/DDBJ whole genome shotgun (WGS) entry which is preliminary data.</text>
</comment>
<dbReference type="OrthoDB" id="5772781at2759"/>
<dbReference type="EC" id="2.7.1.172" evidence="1"/>
<reference evidence="3 4" key="1">
    <citation type="submission" date="2018-05" db="EMBL/GenBank/DDBJ databases">
        <title>Whole genome sequencing for identification of molecular markers to develop diagnostic detection tools for the regulated plant pathogen Lachnellula willkommii.</title>
        <authorList>
            <person name="Giroux E."/>
            <person name="Bilodeau G."/>
        </authorList>
    </citation>
    <scope>NUCLEOTIDE SEQUENCE [LARGE SCALE GENOMIC DNA]</scope>
    <source>
        <strain evidence="3 4">CBS 203.66</strain>
    </source>
</reference>
<comment type="catalytic activity">
    <reaction evidence="2">
        <text>N(6)-D-ribulosyl-L-lysyl-[protein] + ATP = N(6)-(3-O-phospho-D-ribulosyl)-L-lysyl-[protein] + ADP + H(+)</text>
        <dbReference type="Rhea" id="RHEA:48432"/>
        <dbReference type="Rhea" id="RHEA-COMP:12103"/>
        <dbReference type="Rhea" id="RHEA-COMP:12104"/>
        <dbReference type="ChEBI" id="CHEBI:15378"/>
        <dbReference type="ChEBI" id="CHEBI:30616"/>
        <dbReference type="ChEBI" id="CHEBI:90418"/>
        <dbReference type="ChEBI" id="CHEBI:90420"/>
        <dbReference type="ChEBI" id="CHEBI:456216"/>
        <dbReference type="EC" id="2.7.1.172"/>
    </reaction>
    <physiologicalReaction direction="left-to-right" evidence="2">
        <dbReference type="Rhea" id="RHEA:48433"/>
    </physiologicalReaction>
</comment>
<dbReference type="PANTHER" id="PTHR12149">
    <property type="entry name" value="FRUCTOSAMINE 3 KINASE-RELATED PROTEIN"/>
    <property type="match status" value="1"/>
</dbReference>
<sequence length="366" mass="41057">MAESSDWELGIEGNFPLHKAIVAVMPSGTKVVSSDSCGVSAWTKTAKVSVILPDRTPKRYFLKCGTGRGARPLTEGEYHSASAINAAVPGFAPNAVGWGEYHNGESKVYFYLGDYHDMDLKAAPEPASFTTRVAELHSNGKSPTGMFGFPMPTVCGIFERTVTREKKWADCFANQLRDVIKYDNETNGPWPEFDAACKQLLNKVIPRLLGALQSDGHEIEPALIHGDLWEQNIGIDMETGETIVFDPGSTYAHNEMEFGTWRCSWAYYFNSPIYMRMYQRHIEPSEPAEEWDDRNRLYSLHPYLNDSAGHPGSVSRSIAYNDMLFLCEKYAPLETLEKYNPQKDISITGAYTQHATQSMKDEYLNS</sequence>
<dbReference type="SUPFAM" id="SSF56112">
    <property type="entry name" value="Protein kinase-like (PK-like)"/>
    <property type="match status" value="1"/>
</dbReference>
<protein>
    <recommendedName>
        <fullName evidence="1">protein-ribulosamine 3-kinase</fullName>
        <ecNumber evidence="1">2.7.1.172</ecNumber>
    </recommendedName>
</protein>
<gene>
    <name evidence="3" type="ORF">LARI1_G008765</name>
</gene>
<dbReference type="InterPro" id="IPR011009">
    <property type="entry name" value="Kinase-like_dom_sf"/>
</dbReference>